<evidence type="ECO:0000256" key="1">
    <source>
        <dbReference type="ARBA" id="ARBA00007806"/>
    </source>
</evidence>
<dbReference type="InterPro" id="IPR025887">
    <property type="entry name" value="Glyco_hydro_31_N_dom"/>
</dbReference>
<dbReference type="Gene3D" id="3.20.20.80">
    <property type="entry name" value="Glycosidases"/>
    <property type="match status" value="1"/>
</dbReference>
<evidence type="ECO:0000313" key="8">
    <source>
        <dbReference type="EMBL" id="KAK9276976.1"/>
    </source>
</evidence>
<dbReference type="InterPro" id="IPR033403">
    <property type="entry name" value="DUF5110"/>
</dbReference>
<dbReference type="Pfam" id="PF01055">
    <property type="entry name" value="Glyco_hydro_31_2nd"/>
    <property type="match status" value="1"/>
</dbReference>
<proteinExistence type="inferred from homology"/>
<organism evidence="8 9">
    <name type="scientific">Liquidambar formosana</name>
    <name type="common">Formosan gum</name>
    <dbReference type="NCBI Taxonomy" id="63359"/>
    <lineage>
        <taxon>Eukaryota</taxon>
        <taxon>Viridiplantae</taxon>
        <taxon>Streptophyta</taxon>
        <taxon>Embryophyta</taxon>
        <taxon>Tracheophyta</taxon>
        <taxon>Spermatophyta</taxon>
        <taxon>Magnoliopsida</taxon>
        <taxon>eudicotyledons</taxon>
        <taxon>Gunneridae</taxon>
        <taxon>Pentapetalae</taxon>
        <taxon>Saxifragales</taxon>
        <taxon>Altingiaceae</taxon>
        <taxon>Liquidambar</taxon>
    </lineage>
</organism>
<evidence type="ECO:0000256" key="3">
    <source>
        <dbReference type="ARBA" id="ARBA00023295"/>
    </source>
</evidence>
<feature type="domain" description="Glycoside hydrolase family 31 TIM barrel" evidence="4">
    <location>
        <begin position="283"/>
        <end position="612"/>
    </location>
</feature>
<gene>
    <name evidence="8" type="ORF">L1049_006515</name>
</gene>
<keyword evidence="3" id="KW-0326">Glycosidase</keyword>
<dbReference type="InterPro" id="IPR030458">
    <property type="entry name" value="Glyco_hydro_31_AS"/>
</dbReference>
<dbReference type="Gene3D" id="2.60.40.1180">
    <property type="entry name" value="Golgi alpha-mannosidase II"/>
    <property type="match status" value="2"/>
</dbReference>
<dbReference type="InterPro" id="IPR048395">
    <property type="entry name" value="Glyco_hydro_31_C"/>
</dbReference>
<feature type="domain" description="DUF5110" evidence="6">
    <location>
        <begin position="714"/>
        <end position="782"/>
    </location>
</feature>
<dbReference type="SUPFAM" id="SSF51445">
    <property type="entry name" value="(Trans)glycosidases"/>
    <property type="match status" value="1"/>
</dbReference>
<evidence type="ECO:0008006" key="10">
    <source>
        <dbReference type="Google" id="ProtNLM"/>
    </source>
</evidence>
<evidence type="ECO:0000256" key="2">
    <source>
        <dbReference type="ARBA" id="ARBA00022801"/>
    </source>
</evidence>
<dbReference type="PANTHER" id="PTHR22762">
    <property type="entry name" value="ALPHA-GLUCOSIDASE"/>
    <property type="match status" value="1"/>
</dbReference>
<feature type="domain" description="Glycosyl hydrolase family 31 C-terminal" evidence="7">
    <location>
        <begin position="620"/>
        <end position="696"/>
    </location>
</feature>
<evidence type="ECO:0000259" key="4">
    <source>
        <dbReference type="Pfam" id="PF01055"/>
    </source>
</evidence>
<dbReference type="InterPro" id="IPR013780">
    <property type="entry name" value="Glyco_hydro_b"/>
</dbReference>
<dbReference type="Proteomes" id="UP001415857">
    <property type="component" value="Unassembled WGS sequence"/>
</dbReference>
<evidence type="ECO:0000259" key="7">
    <source>
        <dbReference type="Pfam" id="PF21365"/>
    </source>
</evidence>
<dbReference type="GO" id="GO:0004553">
    <property type="term" value="F:hydrolase activity, hydrolyzing O-glycosyl compounds"/>
    <property type="evidence" value="ECO:0007669"/>
    <property type="project" value="InterPro"/>
</dbReference>
<accession>A0AAP0RIJ1</accession>
<dbReference type="InterPro" id="IPR011013">
    <property type="entry name" value="Gal_mutarotase_sf_dom"/>
</dbReference>
<dbReference type="Gene3D" id="2.60.40.1760">
    <property type="entry name" value="glycosyl hydrolase (family 31)"/>
    <property type="match status" value="1"/>
</dbReference>
<dbReference type="EMBL" id="JBBPBK010000010">
    <property type="protein sequence ID" value="KAK9276976.1"/>
    <property type="molecule type" value="Genomic_DNA"/>
</dbReference>
<evidence type="ECO:0000259" key="6">
    <source>
        <dbReference type="Pfam" id="PF17137"/>
    </source>
</evidence>
<dbReference type="InterPro" id="IPR000322">
    <property type="entry name" value="Glyco_hydro_31_TIM"/>
</dbReference>
<dbReference type="InterPro" id="IPR017853">
    <property type="entry name" value="GH"/>
</dbReference>
<dbReference type="PROSITE" id="PS00129">
    <property type="entry name" value="GLYCOSYL_HYDROL_F31_1"/>
    <property type="match status" value="1"/>
</dbReference>
<dbReference type="Pfam" id="PF21365">
    <property type="entry name" value="Glyco_hydro_31_3rd"/>
    <property type="match status" value="1"/>
</dbReference>
<sequence length="1494" mass="166035">MEQVLVLSCSEGGGGLGVAQRRRQIHGGHICSRVSSGPLSVRSLHCDSTDPKVLFTTTTTTTTTKTSSLFQAIRKKRLNKKLIGERVVSKMAEYEGKAVTTDVTSRTMVFQPILEEGVFRFDYSANDRDVAYPSLSFSNTKDRDTPITSHKVPVYNPTFECLLGQQIVKIELPVGTSFYGTGEVSGQLERSGKRVFTWNTDAWGYGSGTTSLYQSHPWVLAVLPNGEALGVLADTTRRCEIDLRKESIIQFIAPSSYPVITFGPFASPMAVLISLCRAIGTIFMPPKWSLGYHQCRWSYDSDARVLEIARTFREKAIPCDVIWMDIDYMDGFRCFTFDKGRFPDPKSLVKDLHLNGFKAIWMLDPGIKQEEGYFVYDSGSENDVWIQKADGRPFVGEVWPGPCVFPDFTQSKTRSWWASLVKDFISNGVDGIWNDMNEPAIFKVVTKTMPESNIHRADAELGGCQKHSHYHNVYGLLMARSTFEGMKLACDNKRPFVLTRAGFIGSQRYAATWTGDNLSNWEHLHMSISMVLQLGLSGQPLSGPDVGGFAGNATAKLFGRWMGVGAMFPFCRGHSETDTIDHEPWSFGEECEEVCRLALKRRYRLIPHIYTLFYIAHTKGTPVATPTFFADPKDPSLRTLENSFLLGPLLVHASTMPDQGLDQLQLVLPKGIWLSFDFEDSHPDLPALYLQGGSIIPLGPPHQHVGEASPLDDLSLLVALDEHGKANGVLFEDDGDGYEFTKGGYLLTYYVAELQSSVVTVKVSKTEGSWKRPKRRLHVQLLLGGYAMLDAWGTDGEVLQILMPSEDEVSKLISTSEMHYMTRMGCAKRIPDAEEVSGHKGIELSRTPIELKSGDWILNVVPWIGGRIISMTHFPSGTQWLNSRVEVNGYEEYSGIEYRSSGCSEEYTVVERNLEHAGEEESLKLEGEIGGGLILQRQISIPKDDPRVIRIDSKIIARKVGAGSGGFSRLQTYGKVYRLFSKRNDFRDFLTLSVEFNSGKRASVVFPAGKEGECWNLLHNIFTSWDKVHFLLNKFKSVSAPSVNSGGHSHWKDGIKTLPTKSYLKAAEMDSLPLHGQCRVQYHDDNIWLVPEREGVENRVDFLKRCLVGRFEGQAGSLEDISSCSNEMERNGVRWVRIEGLPPHLWCDSLLKDIGDLCGGCLEVDLGGIFSVSEIRVKTKVIGRLPKFVRVVAGGISYKIFLSEVRSMTIGGDRCNSYNSISVRHEGKLPVMLSAGDKGNSVMSDSVRDLHVSMGRGSRRDQSLTEGGRYRRAEAVRRVSWNDQNRGRLNFKSHNFRDSNFNKKKMEVGWRNVKKAGKWALGSHKAPLVGLNQQKLGQLDYKGGNWAAGCNLKPNLERGQCSKSAPSSIALLDKDPKGPSADVILKEQISDVDRFCLGDGFNSNSPSSFLSGGFDGFNIDIFKEIGKGENYIGGVDGVDGDEGTVLREKDGLNSFQLALVTADDFGEGDTTNLEGTMLENLILVNMNVILAEKR</sequence>
<dbReference type="GO" id="GO:0005975">
    <property type="term" value="P:carbohydrate metabolic process"/>
    <property type="evidence" value="ECO:0007669"/>
    <property type="project" value="InterPro"/>
</dbReference>
<comment type="similarity">
    <text evidence="1">Belongs to the glycosyl hydrolase 31 family.</text>
</comment>
<evidence type="ECO:0000313" key="9">
    <source>
        <dbReference type="Proteomes" id="UP001415857"/>
    </source>
</evidence>
<dbReference type="CDD" id="cd06604">
    <property type="entry name" value="GH31_glucosidase_II_MalA"/>
    <property type="match status" value="1"/>
</dbReference>
<dbReference type="Pfam" id="PF13802">
    <property type="entry name" value="Gal_mutarotas_2"/>
    <property type="match status" value="1"/>
</dbReference>
<comment type="caution">
    <text evidence="8">The sequence shown here is derived from an EMBL/GenBank/DDBJ whole genome shotgun (WGS) entry which is preliminary data.</text>
</comment>
<name>A0AAP0RIJ1_LIQFO</name>
<keyword evidence="2" id="KW-0378">Hydrolase</keyword>
<dbReference type="PANTHER" id="PTHR22762:SF120">
    <property type="entry name" value="HETEROGLYCAN GLUCOSIDASE 1"/>
    <property type="match status" value="1"/>
</dbReference>
<protein>
    <recommendedName>
        <fullName evidence="10">Alpha-glucosidase</fullName>
    </recommendedName>
</protein>
<evidence type="ECO:0000259" key="5">
    <source>
        <dbReference type="Pfam" id="PF13802"/>
    </source>
</evidence>
<keyword evidence="9" id="KW-1185">Reference proteome</keyword>
<reference evidence="8 9" key="1">
    <citation type="journal article" date="2024" name="Plant J.">
        <title>Genome sequences and population genomics reveal climatic adaptation and genomic divergence between two closely related sweetgum species.</title>
        <authorList>
            <person name="Xu W.Q."/>
            <person name="Ren C.Q."/>
            <person name="Zhang X.Y."/>
            <person name="Comes H.P."/>
            <person name="Liu X.H."/>
            <person name="Li Y.G."/>
            <person name="Kettle C.J."/>
            <person name="Jalonen R."/>
            <person name="Gaisberger H."/>
            <person name="Ma Y.Z."/>
            <person name="Qiu Y.X."/>
        </authorList>
    </citation>
    <scope>NUCLEOTIDE SEQUENCE [LARGE SCALE GENOMIC DNA]</scope>
    <source>
        <strain evidence="8">Hangzhou</strain>
    </source>
</reference>
<dbReference type="GO" id="GO:0030246">
    <property type="term" value="F:carbohydrate binding"/>
    <property type="evidence" value="ECO:0007669"/>
    <property type="project" value="InterPro"/>
</dbReference>
<dbReference type="CDD" id="cd14752">
    <property type="entry name" value="GH31_N"/>
    <property type="match status" value="1"/>
</dbReference>
<feature type="domain" description="Glycoside hydrolase family 31 N-terminal" evidence="5">
    <location>
        <begin position="168"/>
        <end position="242"/>
    </location>
</feature>
<dbReference type="SUPFAM" id="SSF74650">
    <property type="entry name" value="Galactose mutarotase-like"/>
    <property type="match status" value="1"/>
</dbReference>
<dbReference type="Pfam" id="PF17137">
    <property type="entry name" value="DUF5110"/>
    <property type="match status" value="1"/>
</dbReference>